<proteinExistence type="predicted"/>
<name>A0A2P6S114_ROSCH</name>
<dbReference type="Proteomes" id="UP000238479">
    <property type="component" value="Chromosome 2"/>
</dbReference>
<feature type="domain" description="F-box associated beta-propeller type 1" evidence="1">
    <location>
        <begin position="5"/>
        <end position="109"/>
    </location>
</feature>
<reference evidence="2 3" key="1">
    <citation type="journal article" date="2018" name="Nat. Genet.">
        <title>The Rosa genome provides new insights in the design of modern roses.</title>
        <authorList>
            <person name="Bendahmane M."/>
        </authorList>
    </citation>
    <scope>NUCLEOTIDE SEQUENCE [LARGE SCALE GENOMIC DNA]</scope>
    <source>
        <strain evidence="3">cv. Old Blush</strain>
    </source>
</reference>
<comment type="caution">
    <text evidence="2">The sequence shown here is derived from an EMBL/GenBank/DDBJ whole genome shotgun (WGS) entry which is preliminary data.</text>
</comment>
<evidence type="ECO:0000313" key="3">
    <source>
        <dbReference type="Proteomes" id="UP000238479"/>
    </source>
</evidence>
<protein>
    <submittedName>
        <fullName evidence="2">Putative F-box associated domain, type 1</fullName>
    </submittedName>
</protein>
<keyword evidence="3" id="KW-1185">Reference proteome</keyword>
<dbReference type="OMA" id="DYVEIWV"/>
<dbReference type="Pfam" id="PF07734">
    <property type="entry name" value="FBA_1"/>
    <property type="match status" value="1"/>
</dbReference>
<evidence type="ECO:0000259" key="1">
    <source>
        <dbReference type="Pfam" id="PF07734"/>
    </source>
</evidence>
<dbReference type="InterPro" id="IPR006527">
    <property type="entry name" value="F-box-assoc_dom_typ1"/>
</dbReference>
<dbReference type="AlphaFoldDB" id="A0A2P6S114"/>
<evidence type="ECO:0000313" key="2">
    <source>
        <dbReference type="EMBL" id="PRQ52363.1"/>
    </source>
</evidence>
<dbReference type="PANTHER" id="PTHR31111:SF136">
    <property type="entry name" value="F-BOX ASSOCIATED DOMAIN-CONTAINING PROTEIN"/>
    <property type="match status" value="1"/>
</dbReference>
<accession>A0A2P6S114</accession>
<dbReference type="PANTHER" id="PTHR31111">
    <property type="entry name" value="BNAA05G37150D PROTEIN-RELATED"/>
    <property type="match status" value="1"/>
</dbReference>
<dbReference type="Gramene" id="PRQ52363">
    <property type="protein sequence ID" value="PRQ52363"/>
    <property type="gene ID" value="RchiOBHm_Chr2g0154651"/>
</dbReference>
<gene>
    <name evidence="2" type="ORF">RchiOBHm_Chr2g0154651</name>
</gene>
<dbReference type="EMBL" id="PDCK01000040">
    <property type="protein sequence ID" value="PRQ52363.1"/>
    <property type="molecule type" value="Genomic_DNA"/>
</dbReference>
<organism evidence="2 3">
    <name type="scientific">Rosa chinensis</name>
    <name type="common">China rose</name>
    <dbReference type="NCBI Taxonomy" id="74649"/>
    <lineage>
        <taxon>Eukaryota</taxon>
        <taxon>Viridiplantae</taxon>
        <taxon>Streptophyta</taxon>
        <taxon>Embryophyta</taxon>
        <taxon>Tracheophyta</taxon>
        <taxon>Spermatophyta</taxon>
        <taxon>Magnoliopsida</taxon>
        <taxon>eudicotyledons</taxon>
        <taxon>Gunneridae</taxon>
        <taxon>Pentapetalae</taxon>
        <taxon>rosids</taxon>
        <taxon>fabids</taxon>
        <taxon>Rosales</taxon>
        <taxon>Rosaceae</taxon>
        <taxon>Rosoideae</taxon>
        <taxon>Rosoideae incertae sedis</taxon>
        <taxon>Rosa</taxon>
    </lineage>
</organism>
<sequence>MVGAGCSVNEALHWVLREQEDGRFIDSSIVSFDLAEEKFHEILFPYPPNPVDSHELFAGVGILNNCLTLAFQTMCGRLGCNFKMWVMKDYGVKESWSEVINIPSGIAKDEYVFFTCISENGEVLVQLNLLGSLELYNPKGKTFRTLLDYSGHWYGAATYIETLVSPLMGSTGAIM</sequence>